<organism evidence="1 2">
    <name type="scientific">Kipferlia bialata</name>
    <dbReference type="NCBI Taxonomy" id="797122"/>
    <lineage>
        <taxon>Eukaryota</taxon>
        <taxon>Metamonada</taxon>
        <taxon>Carpediemonas-like organisms</taxon>
        <taxon>Kipferlia</taxon>
    </lineage>
</organism>
<sequence length="392" mass="43436">PPCLCINGNTQLVCRLLSVINCLTDPATIEYPSTPARGERMPHIQVLELVVAALATILKRSEVVFIDITRAICIKKGSLGAETTDAIDGRAVILRLLTFANVNACAQTHTLDIFIALLSQALATRTFPRKPFLCCDRPDASCLEPFWTSMLPTLLRGLYSHYGVLTGHKALGIKEYTKDMPHVRGLPLRKMFGPAGLLCGITSALDLHAYPRFGEAVLDSLVGSRKKPKTPQQYLNLPVFSNQPRSEPGYCTSRSQITSILSLLHSLSEAKRGRVLLSRGSLLGPSVMEVVCGCTSYENAFPWNRKIGGKCQLMIASILSNMVGDPQAWKTVKENPSLNQVMCTLNIKVWRDAVQGQGGECYRFNQEFISLDNVLRIVRNEYSRKLRERDNE</sequence>
<evidence type="ECO:0000313" key="2">
    <source>
        <dbReference type="Proteomes" id="UP000265618"/>
    </source>
</evidence>
<dbReference type="Proteomes" id="UP000265618">
    <property type="component" value="Unassembled WGS sequence"/>
</dbReference>
<gene>
    <name evidence="1" type="ORF">KIPB_003064</name>
</gene>
<keyword evidence="2" id="KW-1185">Reference proteome</keyword>
<accession>A0A9K3GGR4</accession>
<comment type="caution">
    <text evidence="1">The sequence shown here is derived from an EMBL/GenBank/DDBJ whole genome shotgun (WGS) entry which is preliminary data.</text>
</comment>
<name>A0A9K3GGR4_9EUKA</name>
<dbReference type="AlphaFoldDB" id="A0A9K3GGR4"/>
<reference evidence="1 2" key="1">
    <citation type="journal article" date="2018" name="PLoS ONE">
        <title>The draft genome of Kipferlia bialata reveals reductive genome evolution in fornicate parasites.</title>
        <authorList>
            <person name="Tanifuji G."/>
            <person name="Takabayashi S."/>
            <person name="Kume K."/>
            <person name="Takagi M."/>
            <person name="Nakayama T."/>
            <person name="Kamikawa R."/>
            <person name="Inagaki Y."/>
            <person name="Hashimoto T."/>
        </authorList>
    </citation>
    <scope>NUCLEOTIDE SEQUENCE [LARGE SCALE GENOMIC DNA]</scope>
    <source>
        <strain evidence="1">NY0173</strain>
    </source>
</reference>
<proteinExistence type="predicted"/>
<protein>
    <submittedName>
        <fullName evidence="1">Uncharacterized protein</fullName>
    </submittedName>
</protein>
<dbReference type="EMBL" id="BDIP01000556">
    <property type="protein sequence ID" value="GIQ82002.1"/>
    <property type="molecule type" value="Genomic_DNA"/>
</dbReference>
<feature type="non-terminal residue" evidence="1">
    <location>
        <position position="392"/>
    </location>
</feature>
<evidence type="ECO:0000313" key="1">
    <source>
        <dbReference type="EMBL" id="GIQ82002.1"/>
    </source>
</evidence>